<gene>
    <name evidence="3" type="ORF">FH039_03865</name>
</gene>
<dbReference type="EMBL" id="CP040846">
    <property type="protein sequence ID" value="QDA32311.1"/>
    <property type="molecule type" value="Genomic_DNA"/>
</dbReference>
<keyword evidence="4" id="KW-1185">Reference proteome</keyword>
<reference evidence="3 4" key="1">
    <citation type="submission" date="2019-06" db="EMBL/GenBank/DDBJ databases">
        <title>Thermococcus indicus sp. nov., a Fe(III)-reducing hyperthermophilic archaeon isolated from the Onnuri vent field of the Central Indian Ocean ridge.</title>
        <authorList>
            <person name="Lim J.K."/>
            <person name="Kim Y.J."/>
            <person name="Kwon K.K."/>
        </authorList>
    </citation>
    <scope>NUCLEOTIDE SEQUENCE [LARGE SCALE GENOMIC DNA]</scope>
    <source>
        <strain evidence="3 4">IOH1</strain>
    </source>
</reference>
<dbReference type="InterPro" id="IPR007842">
    <property type="entry name" value="HEPN_dom"/>
</dbReference>
<dbReference type="InterPro" id="IPR052226">
    <property type="entry name" value="UPF0332_toxin"/>
</dbReference>
<organism evidence="3 4">
    <name type="scientific">Thermococcus indicus</name>
    <dbReference type="NCBI Taxonomy" id="2586643"/>
    <lineage>
        <taxon>Archaea</taxon>
        <taxon>Methanobacteriati</taxon>
        <taxon>Methanobacteriota</taxon>
        <taxon>Thermococci</taxon>
        <taxon>Thermococcales</taxon>
        <taxon>Thermococcaceae</taxon>
        <taxon>Thermococcus</taxon>
    </lineage>
</organism>
<evidence type="ECO:0000313" key="3">
    <source>
        <dbReference type="EMBL" id="QDA32311.1"/>
    </source>
</evidence>
<proteinExistence type="inferred from homology"/>
<dbReference type="AlphaFoldDB" id="A0A4Y5SQA3"/>
<dbReference type="OrthoDB" id="101012at2157"/>
<protein>
    <submittedName>
        <fullName evidence="3">HEPN domain-containing protein</fullName>
    </submittedName>
</protein>
<accession>A0A4Y5SQA3</accession>
<dbReference type="Gene3D" id="1.20.120.330">
    <property type="entry name" value="Nucleotidyltransferases domain 2"/>
    <property type="match status" value="1"/>
</dbReference>
<evidence type="ECO:0000259" key="2">
    <source>
        <dbReference type="Pfam" id="PF05168"/>
    </source>
</evidence>
<feature type="domain" description="HEPN" evidence="2">
    <location>
        <begin position="2"/>
        <end position="114"/>
    </location>
</feature>
<dbReference type="Proteomes" id="UP000306007">
    <property type="component" value="Chromosome"/>
</dbReference>
<evidence type="ECO:0000256" key="1">
    <source>
        <dbReference type="ARBA" id="ARBA00038248"/>
    </source>
</evidence>
<name>A0A4Y5SQA3_9EURY</name>
<dbReference type="PANTHER" id="PTHR36565">
    <property type="entry name" value="UPF0332 PROTEIN TM_1000"/>
    <property type="match status" value="1"/>
</dbReference>
<dbReference type="KEGG" id="tic:FH039_03865"/>
<sequence>MINKAERSLEAARTLHESGMYDFAVSRAYYTMFYCAEAILLTKGISVSKHSAVIALLGREFVKTGEVPHKFFTYITLAFEVRQVGDYSVMNDIPEETSLQQIKHAEEFLEFTRRYLSFKGFLEE</sequence>
<comment type="similarity">
    <text evidence="1">Belongs to the UPF0332 family.</text>
</comment>
<dbReference type="Pfam" id="PF05168">
    <property type="entry name" value="HEPN"/>
    <property type="match status" value="1"/>
</dbReference>
<evidence type="ECO:0000313" key="4">
    <source>
        <dbReference type="Proteomes" id="UP000306007"/>
    </source>
</evidence>
<dbReference type="PANTHER" id="PTHR36565:SF1">
    <property type="entry name" value="UPF0332 PROTEIN TM_1000"/>
    <property type="match status" value="1"/>
</dbReference>